<accession>A0A0F5IUC4</accession>
<feature type="domain" description="eCIS core" evidence="1">
    <location>
        <begin position="101"/>
        <end position="166"/>
    </location>
</feature>
<dbReference type="Pfam" id="PF13699">
    <property type="entry name" value="eCIS_core"/>
    <property type="match status" value="1"/>
</dbReference>
<dbReference type="PATRIC" id="fig|927665.4.peg.3878"/>
<protein>
    <recommendedName>
        <fullName evidence="1">eCIS core domain-containing protein</fullName>
    </recommendedName>
</protein>
<evidence type="ECO:0000259" key="1">
    <source>
        <dbReference type="Pfam" id="PF13699"/>
    </source>
</evidence>
<organism evidence="2 3">
    <name type="scientific">Parabacteroides goldsteinii DSM 19448 = WAL 12034</name>
    <dbReference type="NCBI Taxonomy" id="927665"/>
    <lineage>
        <taxon>Bacteria</taxon>
        <taxon>Pseudomonadati</taxon>
        <taxon>Bacteroidota</taxon>
        <taxon>Bacteroidia</taxon>
        <taxon>Bacteroidales</taxon>
        <taxon>Tannerellaceae</taxon>
        <taxon>Parabacteroides</taxon>
    </lineage>
</organism>
<dbReference type="AlphaFoldDB" id="A0A0F5IUC4"/>
<dbReference type="Proteomes" id="UP000033047">
    <property type="component" value="Unassembled WGS sequence"/>
</dbReference>
<dbReference type="EMBL" id="AQHV01000020">
    <property type="protein sequence ID" value="KKB49144.1"/>
    <property type="molecule type" value="Genomic_DNA"/>
</dbReference>
<dbReference type="GeneID" id="69980302"/>
<reference evidence="2 3" key="1">
    <citation type="submission" date="2013-04" db="EMBL/GenBank/DDBJ databases">
        <title>The Genome Sequence of Parabacteroides goldsteinii DSM 19448.</title>
        <authorList>
            <consortium name="The Broad Institute Genomics Platform"/>
            <person name="Earl A."/>
            <person name="Ward D."/>
            <person name="Feldgarden M."/>
            <person name="Gevers D."/>
            <person name="Martens E."/>
            <person name="Sakamoto M."/>
            <person name="Benno Y."/>
            <person name="Song Y."/>
            <person name="Liu C."/>
            <person name="Lee J."/>
            <person name="Bolanos M."/>
            <person name="Vaisanen M.L."/>
            <person name="Finegold S.M."/>
            <person name="Walker B."/>
            <person name="Young S."/>
            <person name="Zeng Q."/>
            <person name="Gargeya S."/>
            <person name="Fitzgerald M."/>
            <person name="Haas B."/>
            <person name="Abouelleil A."/>
            <person name="Allen A.W."/>
            <person name="Alvarado L."/>
            <person name="Arachchi H.M."/>
            <person name="Berlin A.M."/>
            <person name="Chapman S.B."/>
            <person name="Gainer-Dewar J."/>
            <person name="Goldberg J."/>
            <person name="Griggs A."/>
            <person name="Gujja S."/>
            <person name="Hansen M."/>
            <person name="Howarth C."/>
            <person name="Imamovic A."/>
            <person name="Ireland A."/>
            <person name="Larimer J."/>
            <person name="McCowan C."/>
            <person name="Murphy C."/>
            <person name="Pearson M."/>
            <person name="Poon T.W."/>
            <person name="Priest M."/>
            <person name="Roberts A."/>
            <person name="Saif S."/>
            <person name="Shea T."/>
            <person name="Sisk P."/>
            <person name="Sykes S."/>
            <person name="Wortman J."/>
            <person name="Nusbaum C."/>
            <person name="Birren B."/>
        </authorList>
    </citation>
    <scope>NUCLEOTIDE SEQUENCE [LARGE SCALE GENOMIC DNA]</scope>
    <source>
        <strain evidence="2 3">DSM 19448</strain>
    </source>
</reference>
<dbReference type="STRING" id="927665.HMPREF1535_03770"/>
<evidence type="ECO:0000313" key="2">
    <source>
        <dbReference type="EMBL" id="KKB49144.1"/>
    </source>
</evidence>
<gene>
    <name evidence="2" type="ORF">HMPREF1535_03770</name>
</gene>
<sequence>MATEKVYQEKTARTIQQKLDGGGTMQFVDNRPMNPVLQQVEEDEEDTLQGKFNQALQREEDEEDMLQGKFEQPVQREVDEDEAALQGRFEAPVQKKNETGMPDHLKVGVEELSGLAMDDVKVHYNSDKPATVQALAYTQGTDIHVAPGQEQHLPHEAWHVAQQMAGRVEPTTEVGGMPVNDNVALEHEADVMGAKANSL</sequence>
<name>A0A0F5IUC4_9BACT</name>
<dbReference type="HOGENOM" id="CLU_103321_0_0_10"/>
<comment type="caution">
    <text evidence="2">The sequence shown here is derived from an EMBL/GenBank/DDBJ whole genome shotgun (WGS) entry which is preliminary data.</text>
</comment>
<dbReference type="InterPro" id="IPR025295">
    <property type="entry name" value="eCIS_core_dom"/>
</dbReference>
<dbReference type="RefSeq" id="WP_082207578.1">
    <property type="nucleotide sequence ID" value="NZ_KQ033913.1"/>
</dbReference>
<proteinExistence type="predicted"/>
<evidence type="ECO:0000313" key="3">
    <source>
        <dbReference type="Proteomes" id="UP000033047"/>
    </source>
</evidence>